<dbReference type="RefSeq" id="WP_138676226.1">
    <property type="nucleotide sequence ID" value="NZ_PNBW01000020.1"/>
</dbReference>
<keyword evidence="2" id="KW-1185">Reference proteome</keyword>
<sequence length="109" mass="11869">MAYQVVTILSQKLDDKQFAEARFEITSPQLIVFAGEYGVAAQDISIALREVTGQMVGTMQQAVKLQMILLIDGFIGAAAARIVCALSPNAQQYMIFAHCSGETKPSMRI</sequence>
<evidence type="ECO:0008006" key="3">
    <source>
        <dbReference type="Google" id="ProtNLM"/>
    </source>
</evidence>
<gene>
    <name evidence="1" type="ORF">CWC20_04450</name>
</gene>
<dbReference type="Proteomes" id="UP000307164">
    <property type="component" value="Unassembled WGS sequence"/>
</dbReference>
<accession>A0ABY2W123</accession>
<comment type="caution">
    <text evidence="1">The sequence shown here is derived from an EMBL/GenBank/DDBJ whole genome shotgun (WGS) entry which is preliminary data.</text>
</comment>
<dbReference type="InterPro" id="IPR003200">
    <property type="entry name" value="Nict_dMeBzImd_PRibTrfase"/>
</dbReference>
<dbReference type="SUPFAM" id="SSF52733">
    <property type="entry name" value="Nicotinate mononucleotide:5,6-dimethylbenzimidazole phosphoribosyltransferase (CobT)"/>
    <property type="match status" value="2"/>
</dbReference>
<dbReference type="EMBL" id="PNBW01000020">
    <property type="protein sequence ID" value="TMO77433.1"/>
    <property type="molecule type" value="Genomic_DNA"/>
</dbReference>
<organism evidence="1 2">
    <name type="scientific">Pseudoalteromonas aurantia</name>
    <dbReference type="NCBI Taxonomy" id="43654"/>
    <lineage>
        <taxon>Bacteria</taxon>
        <taxon>Pseudomonadati</taxon>
        <taxon>Pseudomonadota</taxon>
        <taxon>Gammaproteobacteria</taxon>
        <taxon>Alteromonadales</taxon>
        <taxon>Pseudoalteromonadaceae</taxon>
        <taxon>Pseudoalteromonas</taxon>
    </lineage>
</organism>
<protein>
    <recommendedName>
        <fullName evidence="3">Nicotinate-nucleotide--dimethylbenzimidazole phosphoribosyltransferase</fullName>
    </recommendedName>
</protein>
<dbReference type="Gene3D" id="3.40.50.10210">
    <property type="match status" value="1"/>
</dbReference>
<evidence type="ECO:0000313" key="2">
    <source>
        <dbReference type="Proteomes" id="UP000307164"/>
    </source>
</evidence>
<evidence type="ECO:0000313" key="1">
    <source>
        <dbReference type="EMBL" id="TMO77433.1"/>
    </source>
</evidence>
<name>A0ABY2W123_9GAMM</name>
<dbReference type="InterPro" id="IPR036087">
    <property type="entry name" value="Nict_dMeBzImd_PRibTrfase_sf"/>
</dbReference>
<dbReference type="Pfam" id="PF02277">
    <property type="entry name" value="DBI_PRT"/>
    <property type="match status" value="1"/>
</dbReference>
<proteinExistence type="predicted"/>
<reference evidence="1 2" key="1">
    <citation type="submission" date="2018-01" db="EMBL/GenBank/DDBJ databases">
        <authorList>
            <person name="Paulsen S."/>
            <person name="Gram L.K."/>
        </authorList>
    </citation>
    <scope>NUCLEOTIDE SEQUENCE [LARGE SCALE GENOMIC DNA]</scope>
    <source>
        <strain evidence="1 2">S3895</strain>
    </source>
</reference>
<reference evidence="2" key="2">
    <citation type="submission" date="2019-06" db="EMBL/GenBank/DDBJ databases">
        <title>Co-occurence of chitin degradation, pigmentation and bioactivity in marine Pseudoalteromonas.</title>
        <authorList>
            <person name="Sonnenschein E.C."/>
            <person name="Bech P.K."/>
        </authorList>
    </citation>
    <scope>NUCLEOTIDE SEQUENCE [LARGE SCALE GENOMIC DNA]</scope>
    <source>
        <strain evidence="2">S3895</strain>
    </source>
</reference>